<comment type="caution">
    <text evidence="5">The sequence shown here is derived from an EMBL/GenBank/DDBJ whole genome shotgun (WGS) entry which is preliminary data.</text>
</comment>
<dbReference type="PROSITE" id="PS51682">
    <property type="entry name" value="SAM_OMT_I"/>
    <property type="match status" value="1"/>
</dbReference>
<dbReference type="Gene3D" id="3.40.50.150">
    <property type="entry name" value="Vaccinia Virus protein VP39"/>
    <property type="match status" value="1"/>
</dbReference>
<keyword evidence="3" id="KW-0949">S-adenosyl-L-methionine</keyword>
<evidence type="ECO:0000256" key="1">
    <source>
        <dbReference type="ARBA" id="ARBA00022603"/>
    </source>
</evidence>
<dbReference type="PANTHER" id="PTHR43167">
    <property type="entry name" value="PUTATIVE (AFU_ORTHOLOGUE AFUA_6G01830)-RELATED"/>
    <property type="match status" value="1"/>
</dbReference>
<evidence type="ECO:0000256" key="4">
    <source>
        <dbReference type="SAM" id="MobiDB-lite"/>
    </source>
</evidence>
<accession>A0A4Y8MXR2</accession>
<dbReference type="SUPFAM" id="SSF53335">
    <property type="entry name" value="S-adenosyl-L-methionine-dependent methyltransferases"/>
    <property type="match status" value="1"/>
</dbReference>
<dbReference type="EMBL" id="SNVI01000002">
    <property type="protein sequence ID" value="TFE42181.1"/>
    <property type="molecule type" value="Genomic_DNA"/>
</dbReference>
<dbReference type="GO" id="GO:0032259">
    <property type="term" value="P:methylation"/>
    <property type="evidence" value="ECO:0007669"/>
    <property type="project" value="UniProtKB-KW"/>
</dbReference>
<name>A0A4Y8MXR2_9BURK</name>
<dbReference type="CDD" id="cd02440">
    <property type="entry name" value="AdoMet_MTases"/>
    <property type="match status" value="1"/>
</dbReference>
<organism evidence="5 6">
    <name type="scientific">Paraburkholderia dipogonis</name>
    <dbReference type="NCBI Taxonomy" id="1211383"/>
    <lineage>
        <taxon>Bacteria</taxon>
        <taxon>Pseudomonadati</taxon>
        <taxon>Pseudomonadota</taxon>
        <taxon>Betaproteobacteria</taxon>
        <taxon>Burkholderiales</taxon>
        <taxon>Burkholderiaceae</taxon>
        <taxon>Paraburkholderia</taxon>
    </lineage>
</organism>
<reference evidence="5 6" key="1">
    <citation type="submission" date="2019-03" db="EMBL/GenBank/DDBJ databases">
        <title>Complete Genome Sequence of Paraburkholderia dipogonis ICMP 19430T, a Nitrogen-fixing Symbiont of the South African Invasive Legume Dipogon lignosus in New Zealand.</title>
        <authorList>
            <person name="De Meyer S.E."/>
        </authorList>
    </citation>
    <scope>NUCLEOTIDE SEQUENCE [LARGE SCALE GENOMIC DNA]</scope>
    <source>
        <strain evidence="5 6">ICMP 19430</strain>
    </source>
</reference>
<dbReference type="Pfam" id="PF01596">
    <property type="entry name" value="Methyltransf_3"/>
    <property type="match status" value="1"/>
</dbReference>
<keyword evidence="2 5" id="KW-0808">Transferase</keyword>
<dbReference type="InterPro" id="IPR002935">
    <property type="entry name" value="SAM_O-MeTrfase"/>
</dbReference>
<dbReference type="AlphaFoldDB" id="A0A4Y8MXR2"/>
<evidence type="ECO:0000313" key="6">
    <source>
        <dbReference type="Proteomes" id="UP000297385"/>
    </source>
</evidence>
<sequence>MDPDFLAVLDAYQERAQEEPTKGREPRRHDKQKATKGRHVAAAALETARFIHILAASLQAPHILELGTSDGYATLWLAQAARAARGRVTTMELHDDKSAYAREMASRAGLASYVDFKVGNAVTLIEDMSIKPDFVFIDLWKDLYVPCLDAFYPKLNPGAIIVADNMIRPGGENALRYIRAVRAKPGMTSLSVPVGSGLEISRYR</sequence>
<dbReference type="RefSeq" id="WP_134465448.1">
    <property type="nucleotide sequence ID" value="NZ_JBHMFL010000155.1"/>
</dbReference>
<dbReference type="Proteomes" id="UP000297385">
    <property type="component" value="Unassembled WGS sequence"/>
</dbReference>
<feature type="region of interest" description="Disordered" evidence="4">
    <location>
        <begin position="13"/>
        <end position="37"/>
    </location>
</feature>
<feature type="compositionally biased region" description="Basic and acidic residues" evidence="4">
    <location>
        <begin position="13"/>
        <end position="28"/>
    </location>
</feature>
<proteinExistence type="predicted"/>
<dbReference type="InterPro" id="IPR029063">
    <property type="entry name" value="SAM-dependent_MTases_sf"/>
</dbReference>
<evidence type="ECO:0000256" key="2">
    <source>
        <dbReference type="ARBA" id="ARBA00022679"/>
    </source>
</evidence>
<evidence type="ECO:0000313" key="5">
    <source>
        <dbReference type="EMBL" id="TFE42181.1"/>
    </source>
</evidence>
<gene>
    <name evidence="5" type="ORF">E2553_36895</name>
</gene>
<dbReference type="PANTHER" id="PTHR43167:SF1">
    <property type="entry name" value="PUTATIVE (AFU_ORTHOLOGUE AFUA_6G01830)-RELATED"/>
    <property type="match status" value="1"/>
</dbReference>
<protein>
    <submittedName>
        <fullName evidence="5">Methyltransferase</fullName>
    </submittedName>
</protein>
<evidence type="ECO:0000256" key="3">
    <source>
        <dbReference type="ARBA" id="ARBA00022691"/>
    </source>
</evidence>
<dbReference type="GeneID" id="97304687"/>
<keyword evidence="1 5" id="KW-0489">Methyltransferase</keyword>
<dbReference type="GO" id="GO:0008171">
    <property type="term" value="F:O-methyltransferase activity"/>
    <property type="evidence" value="ECO:0007669"/>
    <property type="project" value="InterPro"/>
</dbReference>